<gene>
    <name evidence="7" type="ORF">C7S18_23930</name>
</gene>
<dbReference type="KEGG" id="xba:C7S18_23930"/>
<dbReference type="PROSITE" id="PS51192">
    <property type="entry name" value="HELICASE_ATP_BIND_1"/>
    <property type="match status" value="1"/>
</dbReference>
<dbReference type="GO" id="GO:0004386">
    <property type="term" value="F:helicase activity"/>
    <property type="evidence" value="ECO:0007669"/>
    <property type="project" value="UniProtKB-KW"/>
</dbReference>
<dbReference type="EMBL" id="CP027861">
    <property type="protein sequence ID" value="AVQ00351.1"/>
    <property type="molecule type" value="Genomic_DNA"/>
</dbReference>
<evidence type="ECO:0000259" key="5">
    <source>
        <dbReference type="PROSITE" id="PS51192"/>
    </source>
</evidence>
<dbReference type="PROSITE" id="PS00092">
    <property type="entry name" value="N6_MTASE"/>
    <property type="match status" value="1"/>
</dbReference>
<dbReference type="GO" id="GO:0032259">
    <property type="term" value="P:methylation"/>
    <property type="evidence" value="ECO:0007669"/>
    <property type="project" value="UniProtKB-KW"/>
</dbReference>
<dbReference type="InterPro" id="IPR050496">
    <property type="entry name" value="SNF2_RAD54_helicase_repair"/>
</dbReference>
<evidence type="ECO:0000256" key="3">
    <source>
        <dbReference type="ARBA" id="ARBA00022801"/>
    </source>
</evidence>
<dbReference type="PROSITE" id="PS51194">
    <property type="entry name" value="HELICASE_CTER"/>
    <property type="match status" value="1"/>
</dbReference>
<keyword evidence="2" id="KW-0808">Transferase</keyword>
<dbReference type="OrthoDB" id="9772064at2"/>
<dbReference type="AlphaFoldDB" id="A0A2P1PZS6"/>
<dbReference type="InterPro" id="IPR014001">
    <property type="entry name" value="Helicase_ATP-bd"/>
</dbReference>
<keyword evidence="7" id="KW-0614">Plasmid</keyword>
<dbReference type="SMART" id="SM00487">
    <property type="entry name" value="DEXDc"/>
    <property type="match status" value="1"/>
</dbReference>
<evidence type="ECO:0000256" key="1">
    <source>
        <dbReference type="ARBA" id="ARBA00022603"/>
    </source>
</evidence>
<dbReference type="SMART" id="SM00490">
    <property type="entry name" value="HELICc"/>
    <property type="match status" value="1"/>
</dbReference>
<dbReference type="InterPro" id="IPR027417">
    <property type="entry name" value="P-loop_NTPase"/>
</dbReference>
<dbReference type="InterPro" id="IPR029063">
    <property type="entry name" value="SAM-dependent_MTases_sf"/>
</dbReference>
<sequence length="1093" mass="121786">MCSSASCRRAPQARVLSKAKGLSTGFGAMSTSHWGAPSPHPVTTGVPIMSWYERMRSQQSRGQTTAKPARLGGLAEARRQTLGQYFTPDAIAALMFAIAKQAVDHLVNPDSRKVSILDNSIGSGRLIQFADPSIHSIFGIDVDTPLLETLGEALQEGGFTFQLSHVGMENVVPREFDVCLANPPFSLTLSSPNMTAYPCTSHGKFGPNTSSLSQDYALHQALSAAQVVIVLLPSTTAVQVEADPHLSCRLRASIQLPANAFRSENASVSTRILVFGPNKRPTTPVSVLWEPGDPIPTIPDMRATSLADRKARLQVHAHDQGTPVITRPVTSDVTVRLTRKRRMLKVQFRCGLAEAKGLNAIMRSHVPHPPHPAEHRYPTGVRYTGQGALYLDHHLCSADPVQSIERTVIGALQSEGLHVEVDPGLMPFVRKAKRRLIRQLTPFARFAWINSNSLGQLPLTEHFEVVSPKKQLLAPLIWGSPIVPESATLPVKAVDTPKGRGYSVSWNGASATLTGEELLKRFALPEVRQSGWIQVEEGRLGKFPSFESFLRKRMERLGIRDWLWDFQADDVIEVMLGTTGALLGHEMGLGKSRLALALALMSVGRHALIVTEAHLVFEMLAEIRKIGLSKDSWQVIESERELQTLRKINLISYSRLRLPVSNTKPKLTFAHALRRQIHTIVADEVHVAAHPESQQSRALAIVGARCRFGMTGTPIPNYPRDLLPVATCVVGANNPLQPYGHGPLCSERNAVSMDFVPRGVDAFRERFVTLDWVTNEFAESMQTGAKRELPRIRDVPGYREWIRCILKRRVRQEPQVAKHVRIPAFQTVIHEVVFDDAHLSHYLAVADDFAEWYRAEKARCQRDGKVLNLMLLIRRIQELTFALNFPQQRRDTPSCYRGGLTSKQRWVIQHCNALRDQGERFIVFGHSPGLLDLLEQELAKQGTVAPALHGKLPPRRRMDRLDSMFRNGSAHGILLSYQANKNGLNIAQANRVVLYDRDWTAKTEDQAIARVLRPDQSKQVTVDCIHVQGSLDLYMDQTVSAKRQAAHAGLDWGESQSGSFVHMDELVERYVRDLATRRGLDPHQARRLMKYVA</sequence>
<proteinExistence type="predicted"/>
<name>A0A2P1PZS6_9GAMM</name>
<dbReference type="CDD" id="cd18793">
    <property type="entry name" value="SF2_C_SNF"/>
    <property type="match status" value="1"/>
</dbReference>
<evidence type="ECO:0000256" key="2">
    <source>
        <dbReference type="ARBA" id="ARBA00022679"/>
    </source>
</evidence>
<evidence type="ECO:0000313" key="8">
    <source>
        <dbReference type="Proteomes" id="UP000241074"/>
    </source>
</evidence>
<dbReference type="PRINTS" id="PR00507">
    <property type="entry name" value="N12N6MTFRASE"/>
</dbReference>
<dbReference type="InterPro" id="IPR049730">
    <property type="entry name" value="SNF2/RAD54-like_C"/>
</dbReference>
<dbReference type="Gene3D" id="3.40.50.300">
    <property type="entry name" value="P-loop containing nucleotide triphosphate hydrolases"/>
    <property type="match status" value="2"/>
</dbReference>
<keyword evidence="4" id="KW-0347">Helicase</keyword>
<feature type="domain" description="Helicase ATP-binding" evidence="5">
    <location>
        <begin position="572"/>
        <end position="732"/>
    </location>
</feature>
<keyword evidence="4" id="KW-0067">ATP-binding</keyword>
<evidence type="ECO:0000313" key="7">
    <source>
        <dbReference type="EMBL" id="AVQ00351.1"/>
    </source>
</evidence>
<dbReference type="GO" id="GO:0008168">
    <property type="term" value="F:methyltransferase activity"/>
    <property type="evidence" value="ECO:0007669"/>
    <property type="project" value="UniProtKB-KW"/>
</dbReference>
<evidence type="ECO:0000256" key="4">
    <source>
        <dbReference type="ARBA" id="ARBA00022806"/>
    </source>
</evidence>
<dbReference type="Proteomes" id="UP000241074">
    <property type="component" value="Plasmid unnamed"/>
</dbReference>
<keyword evidence="3" id="KW-0378">Hydrolase</keyword>
<organism evidence="7 8">
    <name type="scientific">Ahniella affigens</name>
    <dbReference type="NCBI Taxonomy" id="2021234"/>
    <lineage>
        <taxon>Bacteria</taxon>
        <taxon>Pseudomonadati</taxon>
        <taxon>Pseudomonadota</taxon>
        <taxon>Gammaproteobacteria</taxon>
        <taxon>Lysobacterales</taxon>
        <taxon>Rhodanobacteraceae</taxon>
        <taxon>Ahniella</taxon>
    </lineage>
</organism>
<dbReference type="InterPro" id="IPR000330">
    <property type="entry name" value="SNF2_N"/>
</dbReference>
<geneLocation type="plasmid" evidence="7">
    <name>unnamed</name>
</geneLocation>
<dbReference type="Pfam" id="PF00176">
    <property type="entry name" value="SNF2-rel_dom"/>
    <property type="match status" value="1"/>
</dbReference>
<dbReference type="InterPro" id="IPR001650">
    <property type="entry name" value="Helicase_C-like"/>
</dbReference>
<dbReference type="Pfam" id="PF00271">
    <property type="entry name" value="Helicase_C"/>
    <property type="match status" value="1"/>
</dbReference>
<dbReference type="SUPFAM" id="SSF53335">
    <property type="entry name" value="S-adenosyl-L-methionine-dependent methyltransferases"/>
    <property type="match status" value="1"/>
</dbReference>
<dbReference type="GO" id="GO:0003676">
    <property type="term" value="F:nucleic acid binding"/>
    <property type="evidence" value="ECO:0007669"/>
    <property type="project" value="InterPro"/>
</dbReference>
<dbReference type="GO" id="GO:0016787">
    <property type="term" value="F:hydrolase activity"/>
    <property type="evidence" value="ECO:0007669"/>
    <property type="project" value="UniProtKB-KW"/>
</dbReference>
<dbReference type="PANTHER" id="PTHR45629:SF7">
    <property type="entry name" value="DNA EXCISION REPAIR PROTEIN ERCC-6-RELATED"/>
    <property type="match status" value="1"/>
</dbReference>
<evidence type="ECO:0000259" key="6">
    <source>
        <dbReference type="PROSITE" id="PS51194"/>
    </source>
</evidence>
<keyword evidence="4" id="KW-0547">Nucleotide-binding</keyword>
<dbReference type="SUPFAM" id="SSF52540">
    <property type="entry name" value="P-loop containing nucleoside triphosphate hydrolases"/>
    <property type="match status" value="2"/>
</dbReference>
<dbReference type="Gene3D" id="3.40.50.150">
    <property type="entry name" value="Vaccinia Virus protein VP39"/>
    <property type="match status" value="1"/>
</dbReference>
<feature type="domain" description="Helicase C-terminal" evidence="6">
    <location>
        <begin position="906"/>
        <end position="1075"/>
    </location>
</feature>
<keyword evidence="1" id="KW-0489">Methyltransferase</keyword>
<evidence type="ECO:0008006" key="9">
    <source>
        <dbReference type="Google" id="ProtNLM"/>
    </source>
</evidence>
<protein>
    <recommendedName>
        <fullName evidence="9">Helicase</fullName>
    </recommendedName>
</protein>
<dbReference type="InterPro" id="IPR002052">
    <property type="entry name" value="DNA_methylase_N6_adenine_CS"/>
</dbReference>
<dbReference type="GO" id="GO:0005524">
    <property type="term" value="F:ATP binding"/>
    <property type="evidence" value="ECO:0007669"/>
    <property type="project" value="InterPro"/>
</dbReference>
<keyword evidence="8" id="KW-1185">Reference proteome</keyword>
<dbReference type="PANTHER" id="PTHR45629">
    <property type="entry name" value="SNF2/RAD54 FAMILY MEMBER"/>
    <property type="match status" value="1"/>
</dbReference>
<accession>A0A2P1PZS6</accession>
<reference evidence="7 8" key="1">
    <citation type="submission" date="2018-03" db="EMBL/GenBank/DDBJ databases">
        <title>Ahniella affigens gen. nov., sp. nov., a gammaproteobacterium isolated from sandy soil near a stream.</title>
        <authorList>
            <person name="Ko Y."/>
            <person name="Kim J.-H."/>
        </authorList>
    </citation>
    <scope>NUCLEOTIDE SEQUENCE [LARGE SCALE GENOMIC DNA]</scope>
    <source>
        <strain evidence="7 8">D13</strain>
        <plasmid evidence="8">Plasmid unnamed</plasmid>
    </source>
</reference>
<reference evidence="7 8" key="2">
    <citation type="submission" date="2018-03" db="EMBL/GenBank/DDBJ databases">
        <authorList>
            <person name="Keele B.F."/>
        </authorList>
    </citation>
    <scope>NUCLEOTIDE SEQUENCE [LARGE SCALE GENOMIC DNA]</scope>
    <source>
        <strain evidence="7 8">D13</strain>
        <plasmid evidence="8">Plasmid unnamed</plasmid>
    </source>
</reference>